<sequence length="70" mass="7561">MLTDIVIADGFQEKDVLQLVGAAENQSEHPLAQAIVNGVKEKDIALLEAESFESIPGYGIRIVIVEVLPD</sequence>
<dbReference type="GO" id="GO:0000166">
    <property type="term" value="F:nucleotide binding"/>
    <property type="evidence" value="ECO:0007669"/>
    <property type="project" value="InterPro"/>
</dbReference>
<evidence type="ECO:0000313" key="1">
    <source>
        <dbReference type="EMBL" id="PXW85356.1"/>
    </source>
</evidence>
<protein>
    <recommendedName>
        <fullName evidence="3">P-type E1-E2 ATPase</fullName>
    </recommendedName>
</protein>
<dbReference type="Proteomes" id="UP000247978">
    <property type="component" value="Unassembled WGS sequence"/>
</dbReference>
<keyword evidence="2" id="KW-1185">Reference proteome</keyword>
<name>A0A2V3VUM5_9BACI</name>
<gene>
    <name evidence="1" type="ORF">DFR56_111124</name>
</gene>
<accession>A0A2V3VUM5</accession>
<reference evidence="1 2" key="1">
    <citation type="submission" date="2018-05" db="EMBL/GenBank/DDBJ databases">
        <title>Genomic Encyclopedia of Type Strains, Phase IV (KMG-IV): sequencing the most valuable type-strain genomes for metagenomic binning, comparative biology and taxonomic classification.</title>
        <authorList>
            <person name="Goeker M."/>
        </authorList>
    </citation>
    <scope>NUCLEOTIDE SEQUENCE [LARGE SCALE GENOMIC DNA]</scope>
    <source>
        <strain evidence="1 2">DSM 28556</strain>
    </source>
</reference>
<dbReference type="EMBL" id="QJJQ01000011">
    <property type="protein sequence ID" value="PXW85356.1"/>
    <property type="molecule type" value="Genomic_DNA"/>
</dbReference>
<comment type="caution">
    <text evidence="1">The sequence shown here is derived from an EMBL/GenBank/DDBJ whole genome shotgun (WGS) entry which is preliminary data.</text>
</comment>
<proteinExistence type="predicted"/>
<dbReference type="SUPFAM" id="SSF81660">
    <property type="entry name" value="Metal cation-transporting ATPase, ATP-binding domain N"/>
    <property type="match status" value="1"/>
</dbReference>
<dbReference type="Gene3D" id="3.40.1110.10">
    <property type="entry name" value="Calcium-transporting ATPase, cytoplasmic domain N"/>
    <property type="match status" value="1"/>
</dbReference>
<evidence type="ECO:0000313" key="2">
    <source>
        <dbReference type="Proteomes" id="UP000247978"/>
    </source>
</evidence>
<organism evidence="1 2">
    <name type="scientific">Pseudogracilibacillus auburnensis</name>
    <dbReference type="NCBI Taxonomy" id="1494959"/>
    <lineage>
        <taxon>Bacteria</taxon>
        <taxon>Bacillati</taxon>
        <taxon>Bacillota</taxon>
        <taxon>Bacilli</taxon>
        <taxon>Bacillales</taxon>
        <taxon>Bacillaceae</taxon>
        <taxon>Pseudogracilibacillus</taxon>
    </lineage>
</organism>
<dbReference type="AlphaFoldDB" id="A0A2V3VUM5"/>
<evidence type="ECO:0008006" key="3">
    <source>
        <dbReference type="Google" id="ProtNLM"/>
    </source>
</evidence>
<dbReference type="InterPro" id="IPR023299">
    <property type="entry name" value="ATPase_P-typ_cyto_dom_N"/>
</dbReference>